<dbReference type="InterPro" id="IPR027417">
    <property type="entry name" value="P-loop_NTPase"/>
</dbReference>
<comment type="caution">
    <text evidence="1">The sequence shown here is derived from an EMBL/GenBank/DDBJ whole genome shotgun (WGS) entry which is preliminary data.</text>
</comment>
<proteinExistence type="predicted"/>
<organism evidence="1 2">
    <name type="scientific">Weissella confusa</name>
    <name type="common">Lactobacillus confusus</name>
    <dbReference type="NCBI Taxonomy" id="1583"/>
    <lineage>
        <taxon>Bacteria</taxon>
        <taxon>Bacillati</taxon>
        <taxon>Bacillota</taxon>
        <taxon>Bacilli</taxon>
        <taxon>Lactobacillales</taxon>
        <taxon>Lactobacillaceae</taxon>
        <taxon>Weissella</taxon>
    </lineage>
</organism>
<accession>A0A923NGG8</accession>
<name>A0A923NGG8_WEICO</name>
<dbReference type="InterPro" id="IPR000629">
    <property type="entry name" value="RNA-helicase_DEAD-box_CS"/>
</dbReference>
<dbReference type="AlphaFoldDB" id="A0A923NGG8"/>
<dbReference type="SUPFAM" id="SSF52540">
    <property type="entry name" value="P-loop containing nucleoside triphosphate hydrolases"/>
    <property type="match status" value="1"/>
</dbReference>
<keyword evidence="1" id="KW-0378">Hydrolase</keyword>
<reference evidence="1" key="1">
    <citation type="submission" date="2020-08" db="EMBL/GenBank/DDBJ databases">
        <title>Complete genome sequence of Weissella confusa strain FS54 provides insights into metabolic potential.</title>
        <authorList>
            <person name="Fhoula I."/>
            <person name="Najjari A."/>
            <person name="Lekired A."/>
            <person name="Bessrour-Aouam N."/>
            <person name="Jaballah S."/>
            <person name="Klibi N."/>
            <person name="Ouzari H.-I."/>
        </authorList>
    </citation>
    <scope>NUCLEOTIDE SEQUENCE</scope>
    <source>
        <strain evidence="1">FS54</strain>
    </source>
</reference>
<dbReference type="EMBL" id="JACSZT010000005">
    <property type="protein sequence ID" value="MBC6498566.1"/>
    <property type="molecule type" value="Genomic_DNA"/>
</dbReference>
<sequence>MEVDNGKLKLKRLRTLLLDEADELLTEDTAKQIDGVWDAIDDPDVQVALFGATEVDTTIAAGLFDRD</sequence>
<dbReference type="Proteomes" id="UP000650485">
    <property type="component" value="Unassembled WGS sequence"/>
</dbReference>
<keyword evidence="1" id="KW-0067">ATP-binding</keyword>
<gene>
    <name evidence="1" type="ORF">H7R52_07660</name>
</gene>
<dbReference type="Gene3D" id="3.40.50.300">
    <property type="entry name" value="P-loop containing nucleotide triphosphate hydrolases"/>
    <property type="match status" value="1"/>
</dbReference>
<protein>
    <submittedName>
        <fullName evidence="1">DEAD/DEAH box helicase</fullName>
    </submittedName>
</protein>
<evidence type="ECO:0000313" key="2">
    <source>
        <dbReference type="Proteomes" id="UP000650485"/>
    </source>
</evidence>
<keyword evidence="1" id="KW-0547">Nucleotide-binding</keyword>
<evidence type="ECO:0000313" key="1">
    <source>
        <dbReference type="EMBL" id="MBC6498566.1"/>
    </source>
</evidence>
<keyword evidence="1" id="KW-0347">Helicase</keyword>
<dbReference type="GO" id="GO:0004386">
    <property type="term" value="F:helicase activity"/>
    <property type="evidence" value="ECO:0007669"/>
    <property type="project" value="UniProtKB-KW"/>
</dbReference>
<dbReference type="PROSITE" id="PS00039">
    <property type="entry name" value="DEAD_ATP_HELICASE"/>
    <property type="match status" value="1"/>
</dbReference>